<reference evidence="1 2" key="1">
    <citation type="submission" date="2023-12" db="EMBL/GenBank/DDBJ databases">
        <title>Description of an unclassified Opitutus bacterium of Verrucomicrobiota.</title>
        <authorList>
            <person name="Zhang D.-F."/>
        </authorList>
    </citation>
    <scope>NUCLEOTIDE SEQUENCE [LARGE SCALE GENOMIC DNA]</scope>
    <source>
        <strain evidence="1 2">WL0086</strain>
    </source>
</reference>
<evidence type="ECO:0000313" key="2">
    <source>
        <dbReference type="Proteomes" id="UP000738431"/>
    </source>
</evidence>
<evidence type="ECO:0000313" key="1">
    <source>
        <dbReference type="EMBL" id="WRQ87563.1"/>
    </source>
</evidence>
<dbReference type="EMBL" id="CP139781">
    <property type="protein sequence ID" value="WRQ87563.1"/>
    <property type="molecule type" value="Genomic_DNA"/>
</dbReference>
<keyword evidence="2" id="KW-1185">Reference proteome</keyword>
<dbReference type="InterPro" id="IPR018743">
    <property type="entry name" value="DUF2292"/>
</dbReference>
<dbReference type="RefSeq" id="WP_221030276.1">
    <property type="nucleotide sequence ID" value="NZ_CP139781.1"/>
</dbReference>
<dbReference type="Pfam" id="PF10055">
    <property type="entry name" value="DUF2292"/>
    <property type="match status" value="1"/>
</dbReference>
<organism evidence="1 2">
    <name type="scientific">Actomonas aquatica</name>
    <dbReference type="NCBI Taxonomy" id="2866162"/>
    <lineage>
        <taxon>Bacteria</taxon>
        <taxon>Pseudomonadati</taxon>
        <taxon>Verrucomicrobiota</taxon>
        <taxon>Opitutia</taxon>
        <taxon>Opitutales</taxon>
        <taxon>Opitutaceae</taxon>
        <taxon>Actomonas</taxon>
    </lineage>
</organism>
<protein>
    <submittedName>
        <fullName evidence="1">YezD family protein</fullName>
    </submittedName>
</protein>
<accession>A0ABZ1C8H0</accession>
<sequence length="59" mass="6569">MNASAHNPPETAVLPDWLLLVKEKVESLRYGVVQLTVHDGRVTQIERTEKTRIGGSGRD</sequence>
<gene>
    <name evidence="1" type="ORF">K1X11_022335</name>
</gene>
<name>A0ABZ1C8H0_9BACT</name>
<dbReference type="Proteomes" id="UP000738431">
    <property type="component" value="Chromosome"/>
</dbReference>
<proteinExistence type="predicted"/>